<dbReference type="InterPro" id="IPR036388">
    <property type="entry name" value="WH-like_DNA-bd_sf"/>
</dbReference>
<dbReference type="GO" id="GO:0006355">
    <property type="term" value="P:regulation of DNA-templated transcription"/>
    <property type="evidence" value="ECO:0007669"/>
    <property type="project" value="InterPro"/>
</dbReference>
<dbReference type="Gene3D" id="1.25.40.10">
    <property type="entry name" value="Tetratricopeptide repeat domain"/>
    <property type="match status" value="2"/>
</dbReference>
<dbReference type="InterPro" id="IPR011990">
    <property type="entry name" value="TPR-like_helical_dom_sf"/>
</dbReference>
<gene>
    <name evidence="5" type="ORF">H4W31_006666</name>
</gene>
<sequence>MRRTVARAPSTPGPHSLVSMRIEMLGPVRVYADDGAPIDVGGARVRALLARLALATGEVVSLESLVDGLWGEHPPGGTINALHALVHRLRRALGGAGVVETAAGGYRLHIRAEDVDAYRFEELAKRGDRELAAGATQRAASLLGEALALWRGEALADVLDVPFAGTAGARLAELRVAAAEDRFEAELQLGRHDEILADMAALAAGHPLRERLAGIRMRALSAAGRQSDALVLFEEVRGTLAEELGIDPCAELRKTHLAVLRGNLDIPEPRQASPEAAPGRLPAQLTNFVGRADELRLLAGLLETSRLVTVVGPGGVGKTRLAVKAVSRHRAHRRGRVWLVPLAGVSTPDGLPEAVLGTLNTADGRPSSTPLDRVVNLLAGGEGVLVLDNCEQISGPAAEFALHLLERRPDLTILATSREPLEVMGEALCRLGPLDLPPAHADPVRASGSAAVRLFLDRAAAVRPDFVLDATTTASVVDIVRRLDGLPLALELAAARLRTMSADQVARRLDDRFRLLSTGNRAAQPRQQTLHAVIEWSWDLLTEQERTLARRMSIFPARTGIAAVEAVCSDETLPAGEVLYVLESLVDKSMVEPVGDGYRMLETIRTHTADKLQLAGEDRTVLHRLIRHFADLTEEHEPLLRSDKQVESLRLFEAEYDNLMFALQKAIDGGDAEAAARILGPLYWYWVMLRYDSRADAYLARVLELGDALPADARAAFTAIHLVAGERGPITDSERLRALIDDCARTGARRRYPMLLTMPLLMAAILGLDELVDREIAQVRSGSDRWAIACTFVVEAMRYRERVDQEGYASAMAAALHTFEQVGDRWWTAKMLIGMAQIHGIGGDHDEAIAAYERSVAIATDLGSQDEVSTRLGLATERMRGGDLTGARHDIDTAERAAWDRGHPMLEIEVVGNLAELYRRSGDVERADQELDRMETLARELLVPAETMQNALVPARMANLLTAGDAARARELLLRTVQAAQARMDTSSAAHLLAWLLLLEGDPAGAAGALGLSQAIRGTFDHGDVELRSLVEALVDRLGRTDYDRAYRRGADMTRQEAIDRLTNPRL</sequence>
<dbReference type="PROSITE" id="PS51755">
    <property type="entry name" value="OMPR_PHOB"/>
    <property type="match status" value="1"/>
</dbReference>
<dbReference type="AlphaFoldDB" id="A0A927MA85"/>
<dbReference type="EMBL" id="JADBEB010000001">
    <property type="protein sequence ID" value="MBE1491028.1"/>
    <property type="molecule type" value="Genomic_DNA"/>
</dbReference>
<dbReference type="InterPro" id="IPR005158">
    <property type="entry name" value="BTAD"/>
</dbReference>
<dbReference type="GO" id="GO:0000160">
    <property type="term" value="P:phosphorelay signal transduction system"/>
    <property type="evidence" value="ECO:0007669"/>
    <property type="project" value="InterPro"/>
</dbReference>
<dbReference type="InterPro" id="IPR016032">
    <property type="entry name" value="Sig_transdc_resp-reg_C-effctor"/>
</dbReference>
<comment type="similarity">
    <text evidence="1">Belongs to the AfsR/DnrI/RedD regulatory family.</text>
</comment>
<keyword evidence="2 3" id="KW-0238">DNA-binding</keyword>
<dbReference type="Gene3D" id="3.40.50.300">
    <property type="entry name" value="P-loop containing nucleotide triphosphate hydrolases"/>
    <property type="match status" value="1"/>
</dbReference>
<feature type="domain" description="OmpR/PhoB-type" evidence="4">
    <location>
        <begin position="12"/>
        <end position="110"/>
    </location>
</feature>
<dbReference type="SUPFAM" id="SSF48452">
    <property type="entry name" value="TPR-like"/>
    <property type="match status" value="2"/>
</dbReference>
<dbReference type="SUPFAM" id="SSF46894">
    <property type="entry name" value="C-terminal effector domain of the bipartite response regulators"/>
    <property type="match status" value="1"/>
</dbReference>
<evidence type="ECO:0000313" key="5">
    <source>
        <dbReference type="EMBL" id="MBE1491028.1"/>
    </source>
</evidence>
<dbReference type="Pfam" id="PF13401">
    <property type="entry name" value="AAA_22"/>
    <property type="match status" value="1"/>
</dbReference>
<dbReference type="InterPro" id="IPR027417">
    <property type="entry name" value="P-loop_NTPase"/>
</dbReference>
<dbReference type="Pfam" id="PF03704">
    <property type="entry name" value="BTAD"/>
    <property type="match status" value="1"/>
</dbReference>
<dbReference type="Pfam" id="PF00486">
    <property type="entry name" value="Trans_reg_C"/>
    <property type="match status" value="1"/>
</dbReference>
<organism evidence="5 6">
    <name type="scientific">Plantactinospora soyae</name>
    <dbReference type="NCBI Taxonomy" id="1544732"/>
    <lineage>
        <taxon>Bacteria</taxon>
        <taxon>Bacillati</taxon>
        <taxon>Actinomycetota</taxon>
        <taxon>Actinomycetes</taxon>
        <taxon>Micromonosporales</taxon>
        <taxon>Micromonosporaceae</taxon>
        <taxon>Plantactinospora</taxon>
    </lineage>
</organism>
<evidence type="ECO:0000256" key="2">
    <source>
        <dbReference type="ARBA" id="ARBA00023125"/>
    </source>
</evidence>
<dbReference type="GO" id="GO:0016887">
    <property type="term" value="F:ATP hydrolysis activity"/>
    <property type="evidence" value="ECO:0007669"/>
    <property type="project" value="InterPro"/>
</dbReference>
<dbReference type="PANTHER" id="PTHR47691:SF3">
    <property type="entry name" value="HTH-TYPE TRANSCRIPTIONAL REGULATOR RV0890C-RELATED"/>
    <property type="match status" value="1"/>
</dbReference>
<keyword evidence="6" id="KW-1185">Reference proteome</keyword>
<evidence type="ECO:0000313" key="6">
    <source>
        <dbReference type="Proteomes" id="UP000649753"/>
    </source>
</evidence>
<dbReference type="CDD" id="cd15831">
    <property type="entry name" value="BTAD"/>
    <property type="match status" value="1"/>
</dbReference>
<accession>A0A927MA85</accession>
<protein>
    <submittedName>
        <fullName evidence="5">ATPase/DNA-binding winged helix-turn-helix (WHTH) protein</fullName>
    </submittedName>
</protein>
<dbReference type="PANTHER" id="PTHR47691">
    <property type="entry name" value="REGULATOR-RELATED"/>
    <property type="match status" value="1"/>
</dbReference>
<dbReference type="InterPro" id="IPR001867">
    <property type="entry name" value="OmpR/PhoB-type_DNA-bd"/>
</dbReference>
<dbReference type="InterPro" id="IPR049945">
    <property type="entry name" value="AAA_22"/>
</dbReference>
<comment type="caution">
    <text evidence="5">The sequence shown here is derived from an EMBL/GenBank/DDBJ whole genome shotgun (WGS) entry which is preliminary data.</text>
</comment>
<feature type="DNA-binding region" description="OmpR/PhoB-type" evidence="3">
    <location>
        <begin position="12"/>
        <end position="110"/>
    </location>
</feature>
<dbReference type="SMART" id="SM00862">
    <property type="entry name" value="Trans_reg_C"/>
    <property type="match status" value="1"/>
</dbReference>
<dbReference type="SMART" id="SM01043">
    <property type="entry name" value="BTAD"/>
    <property type="match status" value="1"/>
</dbReference>
<dbReference type="Gene3D" id="1.10.10.10">
    <property type="entry name" value="Winged helix-like DNA-binding domain superfamily/Winged helix DNA-binding domain"/>
    <property type="match status" value="1"/>
</dbReference>
<dbReference type="GO" id="GO:0003677">
    <property type="term" value="F:DNA binding"/>
    <property type="evidence" value="ECO:0007669"/>
    <property type="project" value="UniProtKB-UniRule"/>
</dbReference>
<evidence type="ECO:0000256" key="3">
    <source>
        <dbReference type="PROSITE-ProRule" id="PRU01091"/>
    </source>
</evidence>
<evidence type="ECO:0000259" key="4">
    <source>
        <dbReference type="PROSITE" id="PS51755"/>
    </source>
</evidence>
<proteinExistence type="inferred from homology"/>
<reference evidence="5" key="1">
    <citation type="submission" date="2020-10" db="EMBL/GenBank/DDBJ databases">
        <title>Sequencing the genomes of 1000 actinobacteria strains.</title>
        <authorList>
            <person name="Klenk H.-P."/>
        </authorList>
    </citation>
    <scope>NUCLEOTIDE SEQUENCE</scope>
    <source>
        <strain evidence="5">DSM 46832</strain>
    </source>
</reference>
<evidence type="ECO:0000256" key="1">
    <source>
        <dbReference type="ARBA" id="ARBA00005820"/>
    </source>
</evidence>
<dbReference type="RefSeq" id="WP_318783544.1">
    <property type="nucleotide sequence ID" value="NZ_JADBEB010000001.1"/>
</dbReference>
<name>A0A927MA85_9ACTN</name>
<dbReference type="SUPFAM" id="SSF52540">
    <property type="entry name" value="P-loop containing nucleoside triphosphate hydrolases"/>
    <property type="match status" value="1"/>
</dbReference>
<dbReference type="Proteomes" id="UP000649753">
    <property type="component" value="Unassembled WGS sequence"/>
</dbReference>